<dbReference type="AlphaFoldDB" id="F8P5M9"/>
<dbReference type="HOGENOM" id="CLU_2456136_0_0_1"/>
<dbReference type="KEGG" id="sla:SERLADRAFT_474972"/>
<dbReference type="RefSeq" id="XP_007321702.1">
    <property type="nucleotide sequence ID" value="XM_007321640.1"/>
</dbReference>
<dbReference type="EMBL" id="GL945438">
    <property type="protein sequence ID" value="EGO21916.1"/>
    <property type="molecule type" value="Genomic_DNA"/>
</dbReference>
<reference evidence="1" key="1">
    <citation type="submission" date="2011-04" db="EMBL/GenBank/DDBJ databases">
        <title>Evolution of plant cell wall degrading machinery underlies the functional diversity of forest fungi.</title>
        <authorList>
            <consortium name="US DOE Joint Genome Institute (JGI-PGF)"/>
            <person name="Eastwood D.C."/>
            <person name="Floudas D."/>
            <person name="Binder M."/>
            <person name="Majcherczyk A."/>
            <person name="Schneider P."/>
            <person name="Aerts A."/>
            <person name="Asiegbu F.O."/>
            <person name="Baker S.E."/>
            <person name="Barry K."/>
            <person name="Bendiksby M."/>
            <person name="Blumentritt M."/>
            <person name="Coutinho P.M."/>
            <person name="Cullen D."/>
            <person name="Cullen D."/>
            <person name="Gathman A."/>
            <person name="Goodell B."/>
            <person name="Henrissat B."/>
            <person name="Ihrmark K."/>
            <person name="Kauserud H."/>
            <person name="Kohler A."/>
            <person name="LaButti K."/>
            <person name="Lapidus A."/>
            <person name="Lavin J.L."/>
            <person name="Lee Y.-H."/>
            <person name="Lindquist E."/>
            <person name="Lilly W."/>
            <person name="Lucas S."/>
            <person name="Morin E."/>
            <person name="Murat C."/>
            <person name="Oguiza J.A."/>
            <person name="Park J."/>
            <person name="Pisabarro A.G."/>
            <person name="Riley R."/>
            <person name="Rosling A."/>
            <person name="Salamov A."/>
            <person name="Schmidt O."/>
            <person name="Schmutz J."/>
            <person name="Skrede I."/>
            <person name="Stenlid J."/>
            <person name="Wiebenga A."/>
            <person name="Xie X."/>
            <person name="Kues U."/>
            <person name="Hibbett D.S."/>
            <person name="Hoffmeister D."/>
            <person name="Hogberg N."/>
            <person name="Martin F."/>
            <person name="Grigoriev I.V."/>
            <person name="Watkinson S.C."/>
        </authorList>
    </citation>
    <scope>NUCLEOTIDE SEQUENCE</scope>
    <source>
        <strain evidence="1">S7.9</strain>
    </source>
</reference>
<organism>
    <name type="scientific">Serpula lacrymans var. lacrymans (strain S7.9)</name>
    <name type="common">Dry rot fungus</name>
    <dbReference type="NCBI Taxonomy" id="578457"/>
    <lineage>
        <taxon>Eukaryota</taxon>
        <taxon>Fungi</taxon>
        <taxon>Dikarya</taxon>
        <taxon>Basidiomycota</taxon>
        <taxon>Agaricomycotina</taxon>
        <taxon>Agaricomycetes</taxon>
        <taxon>Agaricomycetidae</taxon>
        <taxon>Boletales</taxon>
        <taxon>Coniophorineae</taxon>
        <taxon>Serpulaceae</taxon>
        <taxon>Serpula</taxon>
    </lineage>
</organism>
<dbReference type="Proteomes" id="UP000008064">
    <property type="component" value="Unassembled WGS sequence"/>
</dbReference>
<protein>
    <submittedName>
        <fullName evidence="1">Uncharacterized protein</fullName>
    </submittedName>
</protein>
<dbReference type="GeneID" id="18820562"/>
<proteinExistence type="predicted"/>
<gene>
    <name evidence="1" type="ORF">SERLADRAFT_474972</name>
</gene>
<evidence type="ECO:0000313" key="1">
    <source>
        <dbReference type="EMBL" id="EGO21916.1"/>
    </source>
</evidence>
<name>F8P5M9_SERL9</name>
<accession>F8P5M9</accession>
<sequence>MNMQCWRSLKILLKMGFPKAAEISNTNGYKCSRIVVFIYSLGLVLHSVFPQLQIEVCWNGLHLDVQTPSMWILEDDSRPKSTRLQTPHQ</sequence>